<dbReference type="PANTHER" id="PTHR10039:SF15">
    <property type="entry name" value="NACHT DOMAIN-CONTAINING PROTEIN"/>
    <property type="match status" value="1"/>
</dbReference>
<evidence type="ECO:0000256" key="1">
    <source>
        <dbReference type="ARBA" id="ARBA00022737"/>
    </source>
</evidence>
<protein>
    <recommendedName>
        <fullName evidence="2">Nephrocystin 3-like N-terminal domain-containing protein</fullName>
    </recommendedName>
</protein>
<dbReference type="STRING" id="1336337.A0A3N4K402"/>
<name>A0A3N4K402_9PEZI</name>
<organism evidence="3 4">
    <name type="scientific">Choiromyces venosus 120613-1</name>
    <dbReference type="NCBI Taxonomy" id="1336337"/>
    <lineage>
        <taxon>Eukaryota</taxon>
        <taxon>Fungi</taxon>
        <taxon>Dikarya</taxon>
        <taxon>Ascomycota</taxon>
        <taxon>Pezizomycotina</taxon>
        <taxon>Pezizomycetes</taxon>
        <taxon>Pezizales</taxon>
        <taxon>Tuberaceae</taxon>
        <taxon>Choiromyces</taxon>
    </lineage>
</organism>
<evidence type="ECO:0000313" key="3">
    <source>
        <dbReference type="EMBL" id="RPB03932.1"/>
    </source>
</evidence>
<reference evidence="3 4" key="1">
    <citation type="journal article" date="2018" name="Nat. Ecol. Evol.">
        <title>Pezizomycetes genomes reveal the molecular basis of ectomycorrhizal truffle lifestyle.</title>
        <authorList>
            <person name="Murat C."/>
            <person name="Payen T."/>
            <person name="Noel B."/>
            <person name="Kuo A."/>
            <person name="Morin E."/>
            <person name="Chen J."/>
            <person name="Kohler A."/>
            <person name="Krizsan K."/>
            <person name="Balestrini R."/>
            <person name="Da Silva C."/>
            <person name="Montanini B."/>
            <person name="Hainaut M."/>
            <person name="Levati E."/>
            <person name="Barry K.W."/>
            <person name="Belfiori B."/>
            <person name="Cichocki N."/>
            <person name="Clum A."/>
            <person name="Dockter R.B."/>
            <person name="Fauchery L."/>
            <person name="Guy J."/>
            <person name="Iotti M."/>
            <person name="Le Tacon F."/>
            <person name="Lindquist E.A."/>
            <person name="Lipzen A."/>
            <person name="Malagnac F."/>
            <person name="Mello A."/>
            <person name="Molinier V."/>
            <person name="Miyauchi S."/>
            <person name="Poulain J."/>
            <person name="Riccioni C."/>
            <person name="Rubini A."/>
            <person name="Sitrit Y."/>
            <person name="Splivallo R."/>
            <person name="Traeger S."/>
            <person name="Wang M."/>
            <person name="Zifcakova L."/>
            <person name="Wipf D."/>
            <person name="Zambonelli A."/>
            <person name="Paolocci F."/>
            <person name="Nowrousian M."/>
            <person name="Ottonello S."/>
            <person name="Baldrian P."/>
            <person name="Spatafora J.W."/>
            <person name="Henrissat B."/>
            <person name="Nagy L.G."/>
            <person name="Aury J.M."/>
            <person name="Wincker P."/>
            <person name="Grigoriev I.V."/>
            <person name="Bonfante P."/>
            <person name="Martin F.M."/>
        </authorList>
    </citation>
    <scope>NUCLEOTIDE SEQUENCE [LARGE SCALE GENOMIC DNA]</scope>
    <source>
        <strain evidence="3 4">120613-1</strain>
    </source>
</reference>
<dbReference type="InterPro" id="IPR056884">
    <property type="entry name" value="NPHP3-like_N"/>
</dbReference>
<dbReference type="PANTHER" id="PTHR10039">
    <property type="entry name" value="AMELOGENIN"/>
    <property type="match status" value="1"/>
</dbReference>
<dbReference type="Pfam" id="PF24883">
    <property type="entry name" value="NPHP3_N"/>
    <property type="match status" value="1"/>
</dbReference>
<dbReference type="Gene3D" id="3.40.50.300">
    <property type="entry name" value="P-loop containing nucleotide triphosphate hydrolases"/>
    <property type="match status" value="1"/>
</dbReference>
<accession>A0A3N4K402</accession>
<dbReference type="OrthoDB" id="20872at2759"/>
<evidence type="ECO:0000313" key="4">
    <source>
        <dbReference type="Proteomes" id="UP000276215"/>
    </source>
</evidence>
<keyword evidence="4" id="KW-1185">Reference proteome</keyword>
<dbReference type="InterPro" id="IPR027417">
    <property type="entry name" value="P-loop_NTPase"/>
</dbReference>
<feature type="domain" description="Nephrocystin 3-like N-terminal" evidence="2">
    <location>
        <begin position="60"/>
        <end position="158"/>
    </location>
</feature>
<evidence type="ECO:0000259" key="2">
    <source>
        <dbReference type="Pfam" id="PF24883"/>
    </source>
</evidence>
<dbReference type="Proteomes" id="UP000276215">
    <property type="component" value="Unassembled WGS sequence"/>
</dbReference>
<sequence length="160" mass="17790">MDTPRNLKRTYGQYLSDNVNSFNTVNNIGATDERPQILAWISPLESWKRHHDVSNVRVKGVGEWVLETAEFQAWRDGGDERPVDKTLFGCGTPGAGKTFICSLVVDSLCNSVVDSNVKVACIYCDYREQKEQVPAAMIGGLLRQFVAGLPVIPDDIIRAF</sequence>
<dbReference type="AlphaFoldDB" id="A0A3N4K402"/>
<dbReference type="EMBL" id="ML120360">
    <property type="protein sequence ID" value="RPB03932.1"/>
    <property type="molecule type" value="Genomic_DNA"/>
</dbReference>
<keyword evidence="1" id="KW-0677">Repeat</keyword>
<proteinExistence type="predicted"/>
<gene>
    <name evidence="3" type="ORF">L873DRAFT_37662</name>
</gene>